<dbReference type="PANTHER" id="PTHR35893">
    <property type="entry name" value="INNER MEMBRANE PROTEIN-RELATED"/>
    <property type="match status" value="1"/>
</dbReference>
<evidence type="ECO:0000259" key="9">
    <source>
        <dbReference type="Pfam" id="PF05957"/>
    </source>
</evidence>
<keyword evidence="3" id="KW-1003">Cell membrane</keyword>
<feature type="transmembrane region" description="Helical" evidence="8">
    <location>
        <begin position="69"/>
        <end position="87"/>
    </location>
</feature>
<organism evidence="11 12">
    <name type="scientific">Dongia soli</name>
    <dbReference type="NCBI Taxonomy" id="600628"/>
    <lineage>
        <taxon>Bacteria</taxon>
        <taxon>Pseudomonadati</taxon>
        <taxon>Pseudomonadota</taxon>
        <taxon>Alphaproteobacteria</taxon>
        <taxon>Rhodospirillales</taxon>
        <taxon>Dongiaceae</taxon>
        <taxon>Dongia</taxon>
    </lineage>
</organism>
<evidence type="ECO:0000256" key="2">
    <source>
        <dbReference type="ARBA" id="ARBA00010423"/>
    </source>
</evidence>
<feature type="domain" description="DUF883" evidence="9">
    <location>
        <begin position="1"/>
        <end position="45"/>
    </location>
</feature>
<name>A0ABU5E5G2_9PROT</name>
<comment type="similarity">
    <text evidence="2">Belongs to the ElaB/YgaM/YqjD family.</text>
</comment>
<evidence type="ECO:0000313" key="12">
    <source>
        <dbReference type="Proteomes" id="UP001279642"/>
    </source>
</evidence>
<keyword evidence="12" id="KW-1185">Reference proteome</keyword>
<evidence type="ECO:0000259" key="10">
    <source>
        <dbReference type="Pfam" id="PF19029"/>
    </source>
</evidence>
<protein>
    <submittedName>
        <fullName evidence="11">DUF883 family protein</fullName>
    </submittedName>
</protein>
<evidence type="ECO:0000256" key="7">
    <source>
        <dbReference type="ARBA" id="ARBA00023136"/>
    </source>
</evidence>
<evidence type="ECO:0000256" key="5">
    <source>
        <dbReference type="ARBA" id="ARBA00022692"/>
    </source>
</evidence>
<evidence type="ECO:0000256" key="4">
    <source>
        <dbReference type="ARBA" id="ARBA00022519"/>
    </source>
</evidence>
<keyword evidence="7 8" id="KW-0472">Membrane</keyword>
<sequence>MKEFRSLAASFDELLASGGAGTEKLAQLRDQAAEKLKQAREVFGNFERGTLQRAKDVASKSDEYVHTNPWTAVGLGVGVGFLLGLLVSRR</sequence>
<evidence type="ECO:0000256" key="3">
    <source>
        <dbReference type="ARBA" id="ARBA00022475"/>
    </source>
</evidence>
<comment type="caution">
    <text evidence="11">The sequence shown here is derived from an EMBL/GenBank/DDBJ whole genome shotgun (WGS) entry which is preliminary data.</text>
</comment>
<accession>A0ABU5E5G2</accession>
<dbReference type="InterPro" id="IPR010279">
    <property type="entry name" value="YqjD/ElaB"/>
</dbReference>
<evidence type="ECO:0000256" key="1">
    <source>
        <dbReference type="ARBA" id="ARBA00004377"/>
    </source>
</evidence>
<dbReference type="InterPro" id="IPR043605">
    <property type="entry name" value="DUF883_C"/>
</dbReference>
<keyword evidence="5 8" id="KW-0812">Transmembrane</keyword>
<dbReference type="Pfam" id="PF19029">
    <property type="entry name" value="DUF883_C"/>
    <property type="match status" value="1"/>
</dbReference>
<evidence type="ECO:0000256" key="8">
    <source>
        <dbReference type="SAM" id="Phobius"/>
    </source>
</evidence>
<dbReference type="Pfam" id="PF05957">
    <property type="entry name" value="DUF883"/>
    <property type="match status" value="1"/>
</dbReference>
<reference evidence="11 12" key="1">
    <citation type="journal article" date="2016" name="Antonie Van Leeuwenhoek">
        <title>Dongia soli sp. nov., isolated from soil from Dokdo, Korea.</title>
        <authorList>
            <person name="Kim D.U."/>
            <person name="Lee H."/>
            <person name="Kim H."/>
            <person name="Kim S.G."/>
            <person name="Ka J.O."/>
        </authorList>
    </citation>
    <scope>NUCLEOTIDE SEQUENCE [LARGE SCALE GENOMIC DNA]</scope>
    <source>
        <strain evidence="11 12">D78</strain>
    </source>
</reference>
<evidence type="ECO:0000313" key="11">
    <source>
        <dbReference type="EMBL" id="MDY0881411.1"/>
    </source>
</evidence>
<dbReference type="Proteomes" id="UP001279642">
    <property type="component" value="Unassembled WGS sequence"/>
</dbReference>
<feature type="domain" description="DUF883" evidence="10">
    <location>
        <begin position="62"/>
        <end position="90"/>
    </location>
</feature>
<keyword evidence="6 8" id="KW-1133">Transmembrane helix</keyword>
<proteinExistence type="inferred from homology"/>
<evidence type="ECO:0000256" key="6">
    <source>
        <dbReference type="ARBA" id="ARBA00022989"/>
    </source>
</evidence>
<dbReference type="EMBL" id="JAXCLW010000001">
    <property type="protein sequence ID" value="MDY0881411.1"/>
    <property type="molecule type" value="Genomic_DNA"/>
</dbReference>
<keyword evidence="4" id="KW-0997">Cell inner membrane</keyword>
<dbReference type="PANTHER" id="PTHR35893:SF3">
    <property type="entry name" value="INNER MEMBRANE PROTEIN"/>
    <property type="match status" value="1"/>
</dbReference>
<gene>
    <name evidence="11" type="ORF">SMD27_01010</name>
</gene>
<dbReference type="InterPro" id="IPR043604">
    <property type="entry name" value="DUF883_N"/>
</dbReference>
<comment type="subcellular location">
    <subcellularLocation>
        <location evidence="1">Cell inner membrane</location>
        <topology evidence="1">Single-pass membrane protein</topology>
    </subcellularLocation>
</comment>